<feature type="transmembrane region" description="Helical" evidence="1">
    <location>
        <begin position="132"/>
        <end position="152"/>
    </location>
</feature>
<dbReference type="AlphaFoldDB" id="A0A5E4S8N4"/>
<evidence type="ECO:0000256" key="1">
    <source>
        <dbReference type="SAM" id="Phobius"/>
    </source>
</evidence>
<sequence>MNFILFALAFAAGSAISVQAAVNSQLAGGLGGNVVAAGLVSFAIGTVALAAIAIGKGGLAAAIASVPAQPVWRFAGGLLGAGAIFCTVLLAPRIGLANMLALVIAGQLLSSLAIDHFGLVGVVTRQVSAIKLAGAAVMLCGVSLTLFGNTLVKALGKS</sequence>
<organism evidence="3 4">
    <name type="scientific">Pandoraea pneumonica</name>
    <dbReference type="NCBI Taxonomy" id="2508299"/>
    <lineage>
        <taxon>Bacteria</taxon>
        <taxon>Pseudomonadati</taxon>
        <taxon>Pseudomonadota</taxon>
        <taxon>Betaproteobacteria</taxon>
        <taxon>Burkholderiales</taxon>
        <taxon>Burkholderiaceae</taxon>
        <taxon>Pandoraea</taxon>
    </lineage>
</organism>
<reference evidence="3 4" key="1">
    <citation type="submission" date="2019-08" db="EMBL/GenBank/DDBJ databases">
        <authorList>
            <person name="Peeters C."/>
        </authorList>
    </citation>
    <scope>NUCLEOTIDE SEQUENCE [LARGE SCALE GENOMIC DNA]</scope>
    <source>
        <strain evidence="3 4">LMG 31114</strain>
    </source>
</reference>
<keyword evidence="4" id="KW-1185">Reference proteome</keyword>
<dbReference type="Pfam" id="PF04657">
    <property type="entry name" value="DMT_YdcZ"/>
    <property type="match status" value="1"/>
</dbReference>
<keyword evidence="1" id="KW-1133">Transmembrane helix</keyword>
<keyword evidence="1" id="KW-0472">Membrane</keyword>
<dbReference type="OrthoDB" id="9097160at2"/>
<dbReference type="EMBL" id="CABPSK010000001">
    <property type="protein sequence ID" value="VVD70399.1"/>
    <property type="molecule type" value="Genomic_DNA"/>
</dbReference>
<dbReference type="PANTHER" id="PTHR34821:SF2">
    <property type="entry name" value="INNER MEMBRANE PROTEIN YDCZ"/>
    <property type="match status" value="1"/>
</dbReference>
<protein>
    <submittedName>
        <fullName evidence="3">Membrane protein</fullName>
    </submittedName>
</protein>
<feature type="transmembrane region" description="Helical" evidence="1">
    <location>
        <begin position="97"/>
        <end position="120"/>
    </location>
</feature>
<accession>A0A5E4S8N4</accession>
<feature type="chain" id="PRO_5022722485" evidence="2">
    <location>
        <begin position="21"/>
        <end position="158"/>
    </location>
</feature>
<dbReference type="RefSeq" id="WP_150677973.1">
    <property type="nucleotide sequence ID" value="NZ_CABPSK010000001.1"/>
</dbReference>
<evidence type="ECO:0000313" key="4">
    <source>
        <dbReference type="Proteomes" id="UP000366945"/>
    </source>
</evidence>
<keyword evidence="2" id="KW-0732">Signal</keyword>
<dbReference type="GeneID" id="300402641"/>
<dbReference type="InterPro" id="IPR006750">
    <property type="entry name" value="YdcZ"/>
</dbReference>
<dbReference type="PANTHER" id="PTHR34821">
    <property type="entry name" value="INNER MEMBRANE PROTEIN YDCZ"/>
    <property type="match status" value="1"/>
</dbReference>
<dbReference type="Proteomes" id="UP000366945">
    <property type="component" value="Unassembled WGS sequence"/>
</dbReference>
<evidence type="ECO:0000256" key="2">
    <source>
        <dbReference type="SAM" id="SignalP"/>
    </source>
</evidence>
<name>A0A5E4S8N4_9BURK</name>
<evidence type="ECO:0000313" key="3">
    <source>
        <dbReference type="EMBL" id="VVD70399.1"/>
    </source>
</evidence>
<gene>
    <name evidence="3" type="ORF">PPN31114_00577</name>
</gene>
<feature type="signal peptide" evidence="2">
    <location>
        <begin position="1"/>
        <end position="20"/>
    </location>
</feature>
<keyword evidence="1" id="KW-0812">Transmembrane</keyword>
<feature type="transmembrane region" description="Helical" evidence="1">
    <location>
        <begin position="36"/>
        <end position="59"/>
    </location>
</feature>
<dbReference type="GO" id="GO:0005886">
    <property type="term" value="C:plasma membrane"/>
    <property type="evidence" value="ECO:0007669"/>
    <property type="project" value="TreeGrafter"/>
</dbReference>
<feature type="transmembrane region" description="Helical" evidence="1">
    <location>
        <begin position="71"/>
        <end position="91"/>
    </location>
</feature>
<proteinExistence type="predicted"/>